<dbReference type="InterPro" id="IPR024455">
    <property type="entry name" value="Phage_capsid"/>
</dbReference>
<comment type="subcellular location">
    <subcellularLocation>
        <location evidence="1">Virion</location>
    </subcellularLocation>
</comment>
<accession>A0AAW8VXL1</accession>
<organism evidence="4 5">
    <name type="scientific">Lactiplantibacillus pentosus</name>
    <name type="common">Lactobacillus pentosus</name>
    <dbReference type="NCBI Taxonomy" id="1589"/>
    <lineage>
        <taxon>Bacteria</taxon>
        <taxon>Bacillati</taxon>
        <taxon>Bacillota</taxon>
        <taxon>Bacilli</taxon>
        <taxon>Lactobacillales</taxon>
        <taxon>Lactobacillaceae</taxon>
        <taxon>Lactiplantibacillus</taxon>
    </lineage>
</organism>
<evidence type="ECO:0000256" key="2">
    <source>
        <dbReference type="SAM" id="MobiDB-lite"/>
    </source>
</evidence>
<name>A0AAW8VXL1_LACPE</name>
<dbReference type="NCBIfam" id="TIGR01554">
    <property type="entry name" value="major_cap_HK97"/>
    <property type="match status" value="1"/>
</dbReference>
<dbReference type="Pfam" id="PF05065">
    <property type="entry name" value="Phage_capsid"/>
    <property type="match status" value="1"/>
</dbReference>
<proteinExistence type="predicted"/>
<evidence type="ECO:0000313" key="5">
    <source>
        <dbReference type="Proteomes" id="UP001267003"/>
    </source>
</evidence>
<reference evidence="4" key="1">
    <citation type="submission" date="2023-08" db="EMBL/GenBank/DDBJ databases">
        <authorList>
            <person name="Page C.A."/>
            <person name="Perez-Diaz I.M."/>
        </authorList>
    </citation>
    <scope>NUCLEOTIDE SEQUENCE</scope>
    <source>
        <strain evidence="4">7.8.46</strain>
    </source>
</reference>
<protein>
    <submittedName>
        <fullName evidence="4">Phage major capsid protein</fullName>
    </submittedName>
</protein>
<dbReference type="RefSeq" id="WP_216780615.1">
    <property type="nucleotide sequence ID" value="NZ_JAGXBR010000023.1"/>
</dbReference>
<dbReference type="InterPro" id="IPR054612">
    <property type="entry name" value="Phage_capsid-like_C"/>
</dbReference>
<feature type="region of interest" description="Disordered" evidence="2">
    <location>
        <begin position="382"/>
        <end position="402"/>
    </location>
</feature>
<feature type="domain" description="Phage capsid-like C-terminal" evidence="3">
    <location>
        <begin position="127"/>
        <end position="365"/>
    </location>
</feature>
<gene>
    <name evidence="4" type="ORF">RI536_10230</name>
</gene>
<dbReference type="Proteomes" id="UP001267003">
    <property type="component" value="Unassembled WGS sequence"/>
</dbReference>
<feature type="region of interest" description="Disordered" evidence="2">
    <location>
        <begin position="56"/>
        <end position="88"/>
    </location>
</feature>
<dbReference type="AlphaFoldDB" id="A0AAW8VXL1"/>
<evidence type="ECO:0000256" key="1">
    <source>
        <dbReference type="ARBA" id="ARBA00004328"/>
    </source>
</evidence>
<comment type="caution">
    <text evidence="4">The sequence shown here is derived from an EMBL/GenBank/DDBJ whole genome shotgun (WGS) entry which is preliminary data.</text>
</comment>
<evidence type="ECO:0000313" key="4">
    <source>
        <dbReference type="EMBL" id="MDT6990465.1"/>
    </source>
</evidence>
<sequence length="402" mass="43476">MDLQAKYRQISDKCSDLNAQLQAALVDDSFNEKDFKVIKDELHNAKVQRNALREQLAEDDNDNGAEPQPVLNKKGKDLTPKKSNLEKQKTAINDFVHSRGRKISDDAATAVTSTVVEPLVPETIIYDPTAEVNTVVDLSTLVTKLPVTTKKGTYPILKRADDSLASTEELKANSELAAPEFDEVDWSVSTYRGALPISEESIDDAEVDLTSLIGHAIGEKKVNTVNKAIAPVLQAFTAVSAESSDLVDTIKHILNVDLDTGYARTIVASQSMYQVLDTLKDKNGQYLLHQSITEPSGGVLLGVTVKVVNDSLLGEDGEAKAFIGDLKRAVLFPDRKEISLSWIDNPTYGQYLGAVMRFGAQQADSKAGYFLTVSDVEATTTTTTAASTTTASTNTTTTTTAA</sequence>
<dbReference type="EMBL" id="JAVLAQ010000001">
    <property type="protein sequence ID" value="MDT6990465.1"/>
    <property type="molecule type" value="Genomic_DNA"/>
</dbReference>
<feature type="compositionally biased region" description="Basic and acidic residues" evidence="2">
    <location>
        <begin position="74"/>
        <end position="88"/>
    </location>
</feature>
<evidence type="ECO:0000259" key="3">
    <source>
        <dbReference type="Pfam" id="PF05065"/>
    </source>
</evidence>